<dbReference type="PROSITE" id="PS50994">
    <property type="entry name" value="INTEGRASE"/>
    <property type="match status" value="1"/>
</dbReference>
<dbReference type="Gene3D" id="3.30.420.10">
    <property type="entry name" value="Ribonuclease H-like superfamily/Ribonuclease H"/>
    <property type="match status" value="1"/>
</dbReference>
<dbReference type="RefSeq" id="XP_015075448.1">
    <property type="nucleotide sequence ID" value="XM_015219962.1"/>
</dbReference>
<reference evidence="3" key="2">
    <citation type="submission" date="2025-08" db="UniProtKB">
        <authorList>
            <consortium name="RefSeq"/>
        </authorList>
    </citation>
    <scope>IDENTIFICATION</scope>
</reference>
<evidence type="ECO:0000259" key="1">
    <source>
        <dbReference type="PROSITE" id="PS50994"/>
    </source>
</evidence>
<gene>
    <name evidence="3" type="primary">LOC107019471</name>
</gene>
<dbReference type="InterPro" id="IPR036397">
    <property type="entry name" value="RNaseH_sf"/>
</dbReference>
<reference evidence="2" key="1">
    <citation type="journal article" date="2014" name="Nat. Genet.">
        <title>The genome of the stress-tolerant wild tomato species Solanum pennellii.</title>
        <authorList>
            <person name="Bolger A."/>
            <person name="Scossa F."/>
            <person name="Bolger M.E."/>
            <person name="Lanz C."/>
            <person name="Maumus F."/>
            <person name="Tohge T."/>
            <person name="Quesneville H."/>
            <person name="Alseekh S."/>
            <person name="Sorensen I."/>
            <person name="Lichtenstein G."/>
            <person name="Fich E.A."/>
            <person name="Conte M."/>
            <person name="Keller H."/>
            <person name="Schneeberger K."/>
            <person name="Schwacke R."/>
            <person name="Ofner I."/>
            <person name="Vrebalov J."/>
            <person name="Xu Y."/>
            <person name="Osorio S."/>
            <person name="Aflitos S.A."/>
            <person name="Schijlen E."/>
            <person name="Jimenez-Gomez J.M."/>
            <person name="Ryngajllo M."/>
            <person name="Kimura S."/>
            <person name="Kumar R."/>
            <person name="Koenig D."/>
            <person name="Headland L.R."/>
            <person name="Maloof J.N."/>
            <person name="Sinha N."/>
            <person name="van Ham R.C."/>
            <person name="Lankhorst R.K."/>
            <person name="Mao L."/>
            <person name="Vogel A."/>
            <person name="Arsova B."/>
            <person name="Panstruga R."/>
            <person name="Fei Z."/>
            <person name="Rose J.K."/>
            <person name="Zamir D."/>
            <person name="Carrari F."/>
            <person name="Giovannoni J.J."/>
            <person name="Weigel D."/>
            <person name="Usadel B."/>
            <person name="Fernie A.R."/>
        </authorList>
    </citation>
    <scope>NUCLEOTIDE SEQUENCE [LARGE SCALE GENOMIC DNA]</scope>
    <source>
        <strain evidence="2">cv. LA0716</strain>
    </source>
</reference>
<dbReference type="PANTHER" id="PTHR37984">
    <property type="entry name" value="PROTEIN CBG26694"/>
    <property type="match status" value="1"/>
</dbReference>
<dbReference type="InterPro" id="IPR050951">
    <property type="entry name" value="Retrovirus_Pol_polyprotein"/>
</dbReference>
<dbReference type="SUPFAM" id="SSF53098">
    <property type="entry name" value="Ribonuclease H-like"/>
    <property type="match status" value="1"/>
</dbReference>
<evidence type="ECO:0000313" key="2">
    <source>
        <dbReference type="Proteomes" id="UP000694930"/>
    </source>
</evidence>
<name>A0ABM1GSU7_SOLPN</name>
<dbReference type="InterPro" id="IPR012337">
    <property type="entry name" value="RNaseH-like_sf"/>
</dbReference>
<dbReference type="Proteomes" id="UP000694930">
    <property type="component" value="Chromosome 5"/>
</dbReference>
<organism evidence="2 3">
    <name type="scientific">Solanum pennellii</name>
    <name type="common">Tomato</name>
    <name type="synonym">Lycopersicon pennellii</name>
    <dbReference type="NCBI Taxonomy" id="28526"/>
    <lineage>
        <taxon>Eukaryota</taxon>
        <taxon>Viridiplantae</taxon>
        <taxon>Streptophyta</taxon>
        <taxon>Embryophyta</taxon>
        <taxon>Tracheophyta</taxon>
        <taxon>Spermatophyta</taxon>
        <taxon>Magnoliopsida</taxon>
        <taxon>eudicotyledons</taxon>
        <taxon>Gunneridae</taxon>
        <taxon>Pentapetalae</taxon>
        <taxon>asterids</taxon>
        <taxon>lamiids</taxon>
        <taxon>Solanales</taxon>
        <taxon>Solanaceae</taxon>
        <taxon>Solanoideae</taxon>
        <taxon>Solaneae</taxon>
        <taxon>Solanum</taxon>
        <taxon>Solanum subgen. Lycopersicon</taxon>
    </lineage>
</organism>
<accession>A0ABM1GSU7</accession>
<dbReference type="InterPro" id="IPR001584">
    <property type="entry name" value="Integrase_cat-core"/>
</dbReference>
<dbReference type="GeneID" id="107019471"/>
<feature type="domain" description="Integrase catalytic" evidence="1">
    <location>
        <begin position="16"/>
        <end position="141"/>
    </location>
</feature>
<dbReference type="PANTHER" id="PTHR37984:SF5">
    <property type="entry name" value="PROTEIN NYNRIN-LIKE"/>
    <property type="match status" value="1"/>
</dbReference>
<protein>
    <submittedName>
        <fullName evidence="3">Uncharacterized protein LOC107019471</fullName>
    </submittedName>
</protein>
<evidence type="ECO:0000313" key="3">
    <source>
        <dbReference type="RefSeq" id="XP_015075448.1"/>
    </source>
</evidence>
<keyword evidence="2" id="KW-1185">Reference proteome</keyword>
<sequence length="141" mass="16014">MVKDCLDYARRCESCQFHANFMHQPPDVLHPTVASSQFDAWDYFSKWSDAVAHKEVKKENVANFLKVNIIYHFGVPSYILTDNGNPLANKLMDNICNLFGFKHSNSSMYYAAANGISEAFNKILCKLLKKVVSKSKEIGMI</sequence>
<proteinExistence type="predicted"/>